<dbReference type="EMBL" id="CM047588">
    <property type="protein sequence ID" value="KAI9905313.1"/>
    <property type="molecule type" value="Genomic_DNA"/>
</dbReference>
<keyword evidence="2" id="KW-1185">Reference proteome</keyword>
<reference evidence="1 2" key="1">
    <citation type="journal article" date="2022" name="bioRxiv">
        <title>The genome of the oomycete Peronosclerospora sorghi, a cosmopolitan pathogen of maize and sorghum, is inflated with dispersed pseudogenes.</title>
        <authorList>
            <person name="Fletcher K."/>
            <person name="Martin F."/>
            <person name="Isakeit T."/>
            <person name="Cavanaugh K."/>
            <person name="Magill C."/>
            <person name="Michelmore R."/>
        </authorList>
    </citation>
    <scope>NUCLEOTIDE SEQUENCE [LARGE SCALE GENOMIC DNA]</scope>
    <source>
        <strain evidence="1">P6</strain>
    </source>
</reference>
<organism evidence="1 2">
    <name type="scientific">Peronosclerospora sorghi</name>
    <dbReference type="NCBI Taxonomy" id="230839"/>
    <lineage>
        <taxon>Eukaryota</taxon>
        <taxon>Sar</taxon>
        <taxon>Stramenopiles</taxon>
        <taxon>Oomycota</taxon>
        <taxon>Peronosporomycetes</taxon>
        <taxon>Peronosporales</taxon>
        <taxon>Peronosporaceae</taxon>
        <taxon>Peronosclerospora</taxon>
    </lineage>
</organism>
<sequence length="109" mass="12386">MPTTKARNRRRLGTDSDSDEIEQIPKQINARLAVERAKVSEKKQEELRGTNGESQRRAQDAATGETGATSEESQIESKDKEEEDALGEQRHDMDTSIKLWPTYELPTER</sequence>
<accession>A0ACC0VHU6</accession>
<dbReference type="Proteomes" id="UP001163321">
    <property type="component" value="Chromosome 9"/>
</dbReference>
<evidence type="ECO:0000313" key="2">
    <source>
        <dbReference type="Proteomes" id="UP001163321"/>
    </source>
</evidence>
<protein>
    <submittedName>
        <fullName evidence="1">Uncharacterized protein</fullName>
    </submittedName>
</protein>
<comment type="caution">
    <text evidence="1">The sequence shown here is derived from an EMBL/GenBank/DDBJ whole genome shotgun (WGS) entry which is preliminary data.</text>
</comment>
<name>A0ACC0VHU6_9STRA</name>
<evidence type="ECO:0000313" key="1">
    <source>
        <dbReference type="EMBL" id="KAI9905313.1"/>
    </source>
</evidence>
<gene>
    <name evidence="1" type="ORF">PsorP6_014045</name>
</gene>
<proteinExistence type="predicted"/>